<proteinExistence type="predicted"/>
<gene>
    <name evidence="3" type="ORF">G4L39_01360</name>
</gene>
<reference evidence="3 4" key="1">
    <citation type="submission" date="2020-02" db="EMBL/GenBank/DDBJ databases">
        <title>Draft genome sequence of Limisphaera ngatamarikiensis NGM72.4T, a thermophilic Verrucomicrobia grouped in subdivision 3.</title>
        <authorList>
            <person name="Carere C.R."/>
            <person name="Steen J."/>
            <person name="Hugenholtz P."/>
            <person name="Stott M.B."/>
        </authorList>
    </citation>
    <scope>NUCLEOTIDE SEQUENCE [LARGE SCALE GENOMIC DNA]</scope>
    <source>
        <strain evidence="3 4">NGM72.4</strain>
    </source>
</reference>
<name>A0A6M1REN3_9BACT</name>
<feature type="domain" description="Cysteine-rich" evidence="2">
    <location>
        <begin position="4"/>
        <end position="85"/>
    </location>
</feature>
<protein>
    <submittedName>
        <fullName evidence="3">Disulfide reductase</fullName>
    </submittedName>
</protein>
<dbReference type="GO" id="GO:0016491">
    <property type="term" value="F:oxidoreductase activity"/>
    <property type="evidence" value="ECO:0007669"/>
    <property type="project" value="UniProtKB-KW"/>
</dbReference>
<feature type="domain" description="Cysteine-rich" evidence="2">
    <location>
        <begin position="148"/>
        <end position="236"/>
    </location>
</feature>
<dbReference type="PANTHER" id="PTHR42947">
    <property type="entry name" value="COB--COM HETERODISULFIDE REDUCTASE SUBUNIT B 1"/>
    <property type="match status" value="1"/>
</dbReference>
<dbReference type="Proteomes" id="UP000477311">
    <property type="component" value="Unassembled WGS sequence"/>
</dbReference>
<dbReference type="RefSeq" id="WP_165105333.1">
    <property type="nucleotide sequence ID" value="NZ_JAAKYA010000006.1"/>
</dbReference>
<dbReference type="PANTHER" id="PTHR42947:SF1">
    <property type="entry name" value="COB--COM HETERODISULFIDE REDUCTASE SUBUNIT B 1"/>
    <property type="match status" value="1"/>
</dbReference>
<dbReference type="Pfam" id="PF02754">
    <property type="entry name" value="CCG"/>
    <property type="match status" value="2"/>
</dbReference>
<dbReference type="InterPro" id="IPR051278">
    <property type="entry name" value="HdrB/HdrD_reductase"/>
</dbReference>
<dbReference type="EMBL" id="JAAKYA010000006">
    <property type="protein sequence ID" value="NGO38046.1"/>
    <property type="molecule type" value="Genomic_DNA"/>
</dbReference>
<evidence type="ECO:0000313" key="3">
    <source>
        <dbReference type="EMBL" id="NGO38046.1"/>
    </source>
</evidence>
<keyword evidence="4" id="KW-1185">Reference proteome</keyword>
<comment type="caution">
    <text evidence="3">The sequence shown here is derived from an EMBL/GenBank/DDBJ whole genome shotgun (WGS) entry which is preliminary data.</text>
</comment>
<dbReference type="AlphaFoldDB" id="A0A6M1REN3"/>
<dbReference type="InterPro" id="IPR004017">
    <property type="entry name" value="Cys_rich_dom"/>
</dbReference>
<dbReference type="Gene3D" id="1.20.1050.140">
    <property type="match status" value="1"/>
</dbReference>
<keyword evidence="1" id="KW-0560">Oxidoreductase</keyword>
<evidence type="ECO:0000259" key="2">
    <source>
        <dbReference type="Pfam" id="PF02754"/>
    </source>
</evidence>
<evidence type="ECO:0000256" key="1">
    <source>
        <dbReference type="ARBA" id="ARBA00023002"/>
    </source>
</evidence>
<evidence type="ECO:0000313" key="4">
    <source>
        <dbReference type="Proteomes" id="UP000477311"/>
    </source>
</evidence>
<accession>A0A6M1REN3</accession>
<sequence length="290" mass="32241">MKYQYFPGCSLKGLGRAYEESLLPVFRHLGVELRELEDWNCCGATAYMSVDENRAAVLASRNLALAEQNGPADLLAPCSACYLVLNKLQHHMAEFPDVRHTVQTALHRAGLKYQGSVRVRHPLDILVHDIGLDVIREKVVQPLRGLKVAPYYGCQIVRPYATFDDAHQPTTMDRLLTALGAEVVAWPLKTKCCGGSLTGTVPEAGLRLSYILLKEALRRGAHVIATVCPLCHFNLDAYHDEIERLWGPVRIPTVYFTQLMGLAFGLPPRQLGLHRNFVPFSFQPAPATVS</sequence>
<organism evidence="3 4">
    <name type="scientific">Limisphaera ngatamarikiensis</name>
    <dbReference type="NCBI Taxonomy" id="1324935"/>
    <lineage>
        <taxon>Bacteria</taxon>
        <taxon>Pseudomonadati</taxon>
        <taxon>Verrucomicrobiota</taxon>
        <taxon>Verrucomicrobiia</taxon>
        <taxon>Limisphaerales</taxon>
        <taxon>Limisphaeraceae</taxon>
        <taxon>Limisphaera</taxon>
    </lineage>
</organism>